<gene>
    <name evidence="1" type="ORF">KQY15_03625</name>
</gene>
<dbReference type="RefSeq" id="WP_217667271.1">
    <property type="nucleotide sequence ID" value="NZ_JAHRID010000001.1"/>
</dbReference>
<name>A0ABS6MHD7_9GAMM</name>
<sequence length="167" mass="18221">MDLSRANLRQPSKVSQCPMAAAASLTDDHNLTELAKLMGKNKKTLAAKLNNDDAYEQHNLHLIEAVAITELTNDERILKAWATSRGKALVSLPTTGLTDDEFSDVLLTVQSTQGELAGAIKKARADGVITEADYSSINKATLSAIEQLLQLDAELKAQVRDWGEREF</sequence>
<comment type="caution">
    <text evidence="1">The sequence shown here is derived from an EMBL/GenBank/DDBJ whole genome shotgun (WGS) entry which is preliminary data.</text>
</comment>
<organism evidence="1 2">
    <name type="scientific">Arsukibacterium indicum</name>
    <dbReference type="NCBI Taxonomy" id="2848612"/>
    <lineage>
        <taxon>Bacteria</taxon>
        <taxon>Pseudomonadati</taxon>
        <taxon>Pseudomonadota</taxon>
        <taxon>Gammaproteobacteria</taxon>
        <taxon>Chromatiales</taxon>
        <taxon>Chromatiaceae</taxon>
        <taxon>Arsukibacterium</taxon>
    </lineage>
</organism>
<protein>
    <submittedName>
        <fullName evidence="1">Phage regulatory CII family protein</fullName>
    </submittedName>
</protein>
<dbReference type="EMBL" id="JAHRID010000001">
    <property type="protein sequence ID" value="MBV2128185.1"/>
    <property type="molecule type" value="Genomic_DNA"/>
</dbReference>
<reference evidence="1 2" key="1">
    <citation type="submission" date="2021-06" db="EMBL/GenBank/DDBJ databases">
        <title>Rheinheimera indica sp. nov., isolated from deep-sea sediment.</title>
        <authorList>
            <person name="Wang Z."/>
            <person name="Zhang X.-Y."/>
        </authorList>
    </citation>
    <scope>NUCLEOTIDE SEQUENCE [LARGE SCALE GENOMIC DNA]</scope>
    <source>
        <strain evidence="1 2">SM2107</strain>
    </source>
</reference>
<keyword evidence="2" id="KW-1185">Reference proteome</keyword>
<dbReference type="Pfam" id="PF06892">
    <property type="entry name" value="Phage_CP76"/>
    <property type="match status" value="1"/>
</dbReference>
<dbReference type="Proteomes" id="UP000704611">
    <property type="component" value="Unassembled WGS sequence"/>
</dbReference>
<proteinExistence type="predicted"/>
<dbReference type="InterPro" id="IPR009679">
    <property type="entry name" value="Phage_186_CII-like"/>
</dbReference>
<accession>A0ABS6MHD7</accession>
<evidence type="ECO:0000313" key="1">
    <source>
        <dbReference type="EMBL" id="MBV2128185.1"/>
    </source>
</evidence>
<evidence type="ECO:0000313" key="2">
    <source>
        <dbReference type="Proteomes" id="UP000704611"/>
    </source>
</evidence>